<evidence type="ECO:0000313" key="15">
    <source>
        <dbReference type="EMBL" id="KAK2734137.1"/>
    </source>
</evidence>
<keyword evidence="6" id="KW-0791">Threonine biosynthesis</keyword>
<dbReference type="EC" id="1.2.1.11" evidence="4"/>
<keyword evidence="16" id="KW-1185">Reference proteome</keyword>
<dbReference type="Pfam" id="PF01118">
    <property type="entry name" value="Semialdhyde_dh"/>
    <property type="match status" value="1"/>
</dbReference>
<dbReference type="Pfam" id="PF02774">
    <property type="entry name" value="Semialdhyde_dhC"/>
    <property type="match status" value="1"/>
</dbReference>
<dbReference type="PANTHER" id="PTHR46718">
    <property type="entry name" value="ASPARTATE-SEMIALDEHYDE DEHYDROGENASE"/>
    <property type="match status" value="1"/>
</dbReference>
<dbReference type="SMART" id="SM00859">
    <property type="entry name" value="Semialdhyde_dh"/>
    <property type="match status" value="1"/>
</dbReference>
<dbReference type="GO" id="GO:0009086">
    <property type="term" value="P:methionine biosynthetic process"/>
    <property type="evidence" value="ECO:0007669"/>
    <property type="project" value="UniProtKB-KW"/>
</dbReference>
<dbReference type="InterPro" id="IPR000319">
    <property type="entry name" value="Asp-semialdehyde_DH_CS"/>
</dbReference>
<evidence type="ECO:0000256" key="12">
    <source>
        <dbReference type="ARBA" id="ARBA00050041"/>
    </source>
</evidence>
<evidence type="ECO:0000256" key="7">
    <source>
        <dbReference type="ARBA" id="ARBA00022857"/>
    </source>
</evidence>
<name>A0AAD9Y3C8_COLKA</name>
<evidence type="ECO:0000313" key="16">
    <source>
        <dbReference type="Proteomes" id="UP001281614"/>
    </source>
</evidence>
<evidence type="ECO:0000256" key="2">
    <source>
        <dbReference type="ARBA" id="ARBA00005097"/>
    </source>
</evidence>
<dbReference type="Proteomes" id="UP001281614">
    <property type="component" value="Unassembled WGS sequence"/>
</dbReference>
<evidence type="ECO:0000256" key="9">
    <source>
        <dbReference type="ARBA" id="ARBA00023167"/>
    </source>
</evidence>
<dbReference type="GO" id="GO:0051287">
    <property type="term" value="F:NAD binding"/>
    <property type="evidence" value="ECO:0007669"/>
    <property type="project" value="InterPro"/>
</dbReference>
<dbReference type="PIRSF" id="PIRSF000148">
    <property type="entry name" value="ASA_dh"/>
    <property type="match status" value="1"/>
</dbReference>
<evidence type="ECO:0000256" key="13">
    <source>
        <dbReference type="PIRSR" id="PIRSR000148-1"/>
    </source>
</evidence>
<keyword evidence="9" id="KW-0486">Methionine biosynthesis</keyword>
<evidence type="ECO:0000256" key="10">
    <source>
        <dbReference type="ARBA" id="ARBA00049864"/>
    </source>
</evidence>
<evidence type="ECO:0000256" key="1">
    <source>
        <dbReference type="ARBA" id="ARBA00005021"/>
    </source>
</evidence>
<dbReference type="SUPFAM" id="SSF51735">
    <property type="entry name" value="NAD(P)-binding Rossmann-fold domains"/>
    <property type="match status" value="1"/>
</dbReference>
<dbReference type="GO" id="GO:0004073">
    <property type="term" value="F:aspartate-semialdehyde dehydrogenase activity"/>
    <property type="evidence" value="ECO:0007669"/>
    <property type="project" value="UniProtKB-EC"/>
</dbReference>
<dbReference type="NCBIfam" id="TIGR00978">
    <property type="entry name" value="asd_EA"/>
    <property type="match status" value="1"/>
</dbReference>
<dbReference type="Gene3D" id="3.30.360.10">
    <property type="entry name" value="Dihydrodipicolinate Reductase, domain 2"/>
    <property type="match status" value="1"/>
</dbReference>
<evidence type="ECO:0000259" key="14">
    <source>
        <dbReference type="SMART" id="SM00859"/>
    </source>
</evidence>
<comment type="catalytic activity">
    <reaction evidence="10">
        <text>L-aspartate 4-semialdehyde + phosphate + NADP(+) = 4-phospho-L-aspartate + NADPH + H(+)</text>
        <dbReference type="Rhea" id="RHEA:24284"/>
        <dbReference type="ChEBI" id="CHEBI:15378"/>
        <dbReference type="ChEBI" id="CHEBI:43474"/>
        <dbReference type="ChEBI" id="CHEBI:57535"/>
        <dbReference type="ChEBI" id="CHEBI:57783"/>
        <dbReference type="ChEBI" id="CHEBI:58349"/>
        <dbReference type="ChEBI" id="CHEBI:537519"/>
        <dbReference type="EC" id="1.2.1.11"/>
    </reaction>
    <physiologicalReaction direction="right-to-left" evidence="10">
        <dbReference type="Rhea" id="RHEA:24286"/>
    </physiologicalReaction>
</comment>
<proteinExistence type="inferred from homology"/>
<evidence type="ECO:0000256" key="11">
    <source>
        <dbReference type="ARBA" id="ARBA00049950"/>
    </source>
</evidence>
<keyword evidence="8" id="KW-0560">Oxidoreductase</keyword>
<dbReference type="CDD" id="cd02315">
    <property type="entry name" value="ScASADH_like_N"/>
    <property type="match status" value="1"/>
</dbReference>
<evidence type="ECO:0000256" key="6">
    <source>
        <dbReference type="ARBA" id="ARBA00022697"/>
    </source>
</evidence>
<dbReference type="InterPro" id="IPR036291">
    <property type="entry name" value="NAD(P)-bd_dom_sf"/>
</dbReference>
<dbReference type="PANTHER" id="PTHR46718:SF1">
    <property type="entry name" value="ASPARTATE-SEMIALDEHYDE DEHYDROGENASE"/>
    <property type="match status" value="1"/>
</dbReference>
<feature type="active site" description="Proton acceptor" evidence="13">
    <location>
        <position position="270"/>
    </location>
</feature>
<keyword evidence="7" id="KW-0521">NADP</keyword>
<sequence length="381" mass="40796">MGEFPVKKCGVLGCTGSVGQRFILLLSQHPYLKLVAVGASSRSAGKKYRDAVRWKQASPMGPFGDLVVRECKASEFADCDIVFSGLDSDVAGDIGPFPSRISLYTVTANTILATEMEFLTANLAVFSNAKNYRRDPLVPLVLPTVNHPHLDPIPHQRAQHQLQKGFLVCNSNCAVIGLVIPFPALQSVFGPVDAVSVVTMQAVSGAGYPGVSSMDMIDNVVPFISGEEDKLETEAQKILGNITGDLTAFEDQKGLKVSAACNRVPVLDGHTACVSLRFARRPAPSAEDVKKALREYVSDAQKLGCPSAPESPIIVFDEPDRPQPRLDRELGRGYTVSVGRVREDESGIFDIKFVALSHNTVIGAAGSSILNAEAAVLKGFA</sequence>
<reference evidence="15" key="1">
    <citation type="submission" date="2023-02" db="EMBL/GenBank/DDBJ databases">
        <title>Colletotrichum kahawae CIFC_Que2 genome sequencing and assembly.</title>
        <authorList>
            <person name="Baroncelli R."/>
        </authorList>
    </citation>
    <scope>NUCLEOTIDE SEQUENCE</scope>
    <source>
        <strain evidence="15">CIFC_Que2</strain>
    </source>
</reference>
<feature type="active site" description="Acyl-thioester intermediate" evidence="13">
    <location>
        <position position="173"/>
    </location>
</feature>
<comment type="pathway">
    <text evidence="1">Amino-acid biosynthesis; L-methionine biosynthesis via de novo pathway; L-homoserine from L-aspartate: step 2/3.</text>
</comment>
<comment type="pathway">
    <text evidence="2">Amino-acid biosynthesis; L-threonine biosynthesis; L-threonine from L-aspartate: step 2/5.</text>
</comment>
<evidence type="ECO:0000256" key="5">
    <source>
        <dbReference type="ARBA" id="ARBA00022605"/>
    </source>
</evidence>
<protein>
    <recommendedName>
        <fullName evidence="12">Aspartate-semialdehyde dehydrogenase</fullName>
        <ecNumber evidence="4">1.2.1.11</ecNumber>
    </recommendedName>
</protein>
<gene>
    <name evidence="15" type="ORF">CKAH01_08181</name>
</gene>
<evidence type="ECO:0000256" key="8">
    <source>
        <dbReference type="ARBA" id="ARBA00023002"/>
    </source>
</evidence>
<accession>A0AAD9Y3C8</accession>
<dbReference type="FunFam" id="3.30.360.10:FF:000016">
    <property type="entry name" value="Probable aspartate-semialdehyde dehydrogenase"/>
    <property type="match status" value="1"/>
</dbReference>
<dbReference type="SUPFAM" id="SSF55347">
    <property type="entry name" value="Glyceraldehyde-3-phosphate dehydrogenase-like, C-terminal domain"/>
    <property type="match status" value="1"/>
</dbReference>
<dbReference type="InterPro" id="IPR012280">
    <property type="entry name" value="Semialdhyde_DH_dimer_dom"/>
</dbReference>
<evidence type="ECO:0000256" key="3">
    <source>
        <dbReference type="ARBA" id="ARBA00010584"/>
    </source>
</evidence>
<dbReference type="AlphaFoldDB" id="A0AAD9Y3C8"/>
<dbReference type="PROSITE" id="PS01103">
    <property type="entry name" value="ASD"/>
    <property type="match status" value="1"/>
</dbReference>
<dbReference type="GO" id="GO:0050661">
    <property type="term" value="F:NADP binding"/>
    <property type="evidence" value="ECO:0007669"/>
    <property type="project" value="InterPro"/>
</dbReference>
<feature type="domain" description="Semialdehyde dehydrogenase NAD-binding" evidence="14">
    <location>
        <begin position="8"/>
        <end position="153"/>
    </location>
</feature>
<dbReference type="NCBIfam" id="NF006416">
    <property type="entry name" value="PRK08664.1"/>
    <property type="match status" value="1"/>
</dbReference>
<dbReference type="CDD" id="cd18130">
    <property type="entry name" value="ASADH_C_arch_fung_like"/>
    <property type="match status" value="1"/>
</dbReference>
<dbReference type="Gene3D" id="3.40.50.720">
    <property type="entry name" value="NAD(P)-binding Rossmann-like Domain"/>
    <property type="match status" value="1"/>
</dbReference>
<keyword evidence="5" id="KW-0028">Amino-acid biosynthesis</keyword>
<comment type="similarity">
    <text evidence="3">Belongs to the aspartate-semialdehyde dehydrogenase family.</text>
</comment>
<dbReference type="EMBL" id="VYYT01000477">
    <property type="protein sequence ID" value="KAK2734137.1"/>
    <property type="molecule type" value="Genomic_DNA"/>
</dbReference>
<dbReference type="InterPro" id="IPR005676">
    <property type="entry name" value="Asp_semi-ald_DH_pep-lack"/>
</dbReference>
<dbReference type="InterPro" id="IPR051823">
    <property type="entry name" value="ASADH-related"/>
</dbReference>
<organism evidence="15 16">
    <name type="scientific">Colletotrichum kahawae</name>
    <name type="common">Coffee berry disease fungus</name>
    <dbReference type="NCBI Taxonomy" id="34407"/>
    <lineage>
        <taxon>Eukaryota</taxon>
        <taxon>Fungi</taxon>
        <taxon>Dikarya</taxon>
        <taxon>Ascomycota</taxon>
        <taxon>Pezizomycotina</taxon>
        <taxon>Sordariomycetes</taxon>
        <taxon>Hypocreomycetidae</taxon>
        <taxon>Glomerellales</taxon>
        <taxon>Glomerellaceae</taxon>
        <taxon>Colletotrichum</taxon>
        <taxon>Colletotrichum gloeosporioides species complex</taxon>
    </lineage>
</organism>
<comment type="function">
    <text evidence="11">Catalyzes the NADPH-dependent formation of L-aspartate 4-semialdehyde (L-ASA) by the reductive dephosphorylation of 4-phospho-L-aspartate. Mediates the second step in the biosynthesis of amino acids that derive from aspartate (the aspartate family of amino acids), including methioinine and threonine, the latter of which is a precursor to isoleucine.</text>
</comment>
<comment type="caution">
    <text evidence="15">The sequence shown here is derived from an EMBL/GenBank/DDBJ whole genome shotgun (WGS) entry which is preliminary data.</text>
</comment>
<dbReference type="GO" id="GO:0009088">
    <property type="term" value="P:threonine biosynthetic process"/>
    <property type="evidence" value="ECO:0007669"/>
    <property type="project" value="UniProtKB-KW"/>
</dbReference>
<evidence type="ECO:0000256" key="4">
    <source>
        <dbReference type="ARBA" id="ARBA00013120"/>
    </source>
</evidence>
<dbReference type="GO" id="GO:0046983">
    <property type="term" value="F:protein dimerization activity"/>
    <property type="evidence" value="ECO:0007669"/>
    <property type="project" value="InterPro"/>
</dbReference>
<dbReference type="InterPro" id="IPR000534">
    <property type="entry name" value="Semialdehyde_DH_NAD-bd"/>
</dbReference>